<gene>
    <name evidence="2" type="ORF">ACFPN2_33265</name>
</gene>
<feature type="chain" id="PRO_5045180630" evidence="1">
    <location>
        <begin position="22"/>
        <end position="374"/>
    </location>
</feature>
<evidence type="ECO:0000256" key="1">
    <source>
        <dbReference type="SAM" id="SignalP"/>
    </source>
</evidence>
<evidence type="ECO:0000313" key="2">
    <source>
        <dbReference type="EMBL" id="MFC4313992.1"/>
    </source>
</evidence>
<dbReference type="EMBL" id="JBHSDU010000015">
    <property type="protein sequence ID" value="MFC4313992.1"/>
    <property type="molecule type" value="Genomic_DNA"/>
</dbReference>
<organism evidence="2 3">
    <name type="scientific">Steroidobacter flavus</name>
    <dbReference type="NCBI Taxonomy" id="1842136"/>
    <lineage>
        <taxon>Bacteria</taxon>
        <taxon>Pseudomonadati</taxon>
        <taxon>Pseudomonadota</taxon>
        <taxon>Gammaproteobacteria</taxon>
        <taxon>Steroidobacterales</taxon>
        <taxon>Steroidobacteraceae</taxon>
        <taxon>Steroidobacter</taxon>
    </lineage>
</organism>
<dbReference type="PANTHER" id="PTHR10443">
    <property type="entry name" value="MICROSOMAL DIPEPTIDASE"/>
    <property type="match status" value="1"/>
</dbReference>
<evidence type="ECO:0000313" key="3">
    <source>
        <dbReference type="Proteomes" id="UP001595904"/>
    </source>
</evidence>
<comment type="caution">
    <text evidence="2">The sequence shown here is derived from an EMBL/GenBank/DDBJ whole genome shotgun (WGS) entry which is preliminary data.</text>
</comment>
<dbReference type="Proteomes" id="UP001595904">
    <property type="component" value="Unassembled WGS sequence"/>
</dbReference>
<dbReference type="SUPFAM" id="SSF51556">
    <property type="entry name" value="Metallo-dependent hydrolases"/>
    <property type="match status" value="1"/>
</dbReference>
<dbReference type="PANTHER" id="PTHR10443:SF12">
    <property type="entry name" value="DIPEPTIDASE"/>
    <property type="match status" value="1"/>
</dbReference>
<dbReference type="InterPro" id="IPR008257">
    <property type="entry name" value="Pept_M19"/>
</dbReference>
<keyword evidence="1" id="KW-0732">Signal</keyword>
<sequence>MNRRDYLLATLSAAAVAPALASTPPAIAPPSVTSIDERKVQEALKVQRSTLVVDGLDPSALTKEYLGMLKAGGVNCWHQSVGGLGSFAALHTFFDANSDQLVQAGTVKEIRQIHQQGKIAHVSGWQMADPLILDANGQGPLGNLRAYRQLGLRIASIAYNNSNIFGGGCLDPDVPLTRAGHRYVEEVHKQRLVLDVCGHTGERTSFDAVQISKGVPVICSHTNARALMDNPRNISDRLIEAIAKTGGVVGLTAFSDFHVRSRNDANVQRTPQAGLDKHLDQFDHLKKLVGVDHIGLGPDFMTGRSDLDAMGLDRERWPADVYSDWPWYMVKDFETIVELPKVTQGLLDRGWSAADVRKVLGENWLRVYEKVWGA</sequence>
<feature type="signal peptide" evidence="1">
    <location>
        <begin position="1"/>
        <end position="21"/>
    </location>
</feature>
<keyword evidence="3" id="KW-1185">Reference proteome</keyword>
<name>A0ABV8T441_9GAMM</name>
<proteinExistence type="predicted"/>
<reference evidence="3" key="1">
    <citation type="journal article" date="2019" name="Int. J. Syst. Evol. Microbiol.">
        <title>The Global Catalogue of Microorganisms (GCM) 10K type strain sequencing project: providing services to taxonomists for standard genome sequencing and annotation.</title>
        <authorList>
            <consortium name="The Broad Institute Genomics Platform"/>
            <consortium name="The Broad Institute Genome Sequencing Center for Infectious Disease"/>
            <person name="Wu L."/>
            <person name="Ma J."/>
        </authorList>
    </citation>
    <scope>NUCLEOTIDE SEQUENCE [LARGE SCALE GENOMIC DNA]</scope>
    <source>
        <strain evidence="3">CGMCC 1.10759</strain>
    </source>
</reference>
<dbReference type="Pfam" id="PF01244">
    <property type="entry name" value="Peptidase_M19"/>
    <property type="match status" value="1"/>
</dbReference>
<dbReference type="RefSeq" id="WP_380604805.1">
    <property type="nucleotide sequence ID" value="NZ_JBHSDU010000015.1"/>
</dbReference>
<protein>
    <submittedName>
        <fullName evidence="2">Dipeptidase</fullName>
    </submittedName>
</protein>
<dbReference type="PROSITE" id="PS51365">
    <property type="entry name" value="RENAL_DIPEPTIDASE_2"/>
    <property type="match status" value="1"/>
</dbReference>
<accession>A0ABV8T441</accession>
<dbReference type="Gene3D" id="3.20.20.140">
    <property type="entry name" value="Metal-dependent hydrolases"/>
    <property type="match status" value="1"/>
</dbReference>
<dbReference type="InterPro" id="IPR032466">
    <property type="entry name" value="Metal_Hydrolase"/>
</dbReference>